<dbReference type="GO" id="GO:0016301">
    <property type="term" value="F:kinase activity"/>
    <property type="evidence" value="ECO:0007669"/>
    <property type="project" value="UniProtKB-KW"/>
</dbReference>
<protein>
    <submittedName>
        <fullName evidence="2">Uridylate kinase</fullName>
    </submittedName>
</protein>
<organism evidence="2 3">
    <name type="scientific">Candidatus Methanocrinis alkalitolerans</name>
    <dbReference type="NCBI Taxonomy" id="3033395"/>
    <lineage>
        <taxon>Archaea</taxon>
        <taxon>Methanobacteriati</taxon>
        <taxon>Methanobacteriota</taxon>
        <taxon>Stenosarchaea group</taxon>
        <taxon>Methanomicrobia</taxon>
        <taxon>Methanotrichales</taxon>
        <taxon>Methanotrichaceae</taxon>
        <taxon>Methanocrinis</taxon>
    </lineage>
</organism>
<dbReference type="Proteomes" id="UP001215956">
    <property type="component" value="Unassembled WGS sequence"/>
</dbReference>
<keyword evidence="3" id="KW-1185">Reference proteome</keyword>
<evidence type="ECO:0000313" key="2">
    <source>
        <dbReference type="EMBL" id="MDF0592420.1"/>
    </source>
</evidence>
<evidence type="ECO:0000259" key="1">
    <source>
        <dbReference type="Pfam" id="PF00696"/>
    </source>
</evidence>
<keyword evidence="2" id="KW-0808">Transferase</keyword>
<comment type="caution">
    <text evidence="2">The sequence shown here is derived from an EMBL/GenBank/DDBJ whole genome shotgun (WGS) entry which is preliminary data.</text>
</comment>
<name>A0ABT5XCN6_9EURY</name>
<keyword evidence="2" id="KW-0418">Kinase</keyword>
<dbReference type="SUPFAM" id="SSF53633">
    <property type="entry name" value="Carbamate kinase-like"/>
    <property type="match status" value="1"/>
</dbReference>
<reference evidence="2 3" key="1">
    <citation type="submission" date="2023-03" db="EMBL/GenBank/DDBJ databases">
        <title>Whole genome sequencing of Methanotrichaceae archaeon M04Ac.</title>
        <authorList>
            <person name="Khomyakova M.A."/>
            <person name="Merkel A.Y."/>
            <person name="Slobodkin A.I."/>
        </authorList>
    </citation>
    <scope>NUCLEOTIDE SEQUENCE [LARGE SCALE GENOMIC DNA]</scope>
    <source>
        <strain evidence="2 3">M04Ac</strain>
    </source>
</reference>
<dbReference type="Pfam" id="PF00696">
    <property type="entry name" value="AA_kinase"/>
    <property type="match status" value="1"/>
</dbReference>
<sequence>MTLCVIKIGGSLIDVSRDIVRGLVSLSEEGICFLMVPGGGPMADLVRSLYDRYDLSEETAHWMAILSMEVYAHFLADGTGAALTEDIKPPFSGVRILLPRRLLMEDDRELEHSWEYTSDSVAALVASRLSVDLVKATDVEGVILDGGVAVEVSAEELLGIESCIDQGALRILRRSGSSCLVLDGRDPGRFVANLKTGGGGTLIRGRGVGRSGPDVRESLYPGIDQGR</sequence>
<gene>
    <name evidence="2" type="ORF">P0O24_02340</name>
</gene>
<dbReference type="InterPro" id="IPR001048">
    <property type="entry name" value="Asp/Glu/Uridylate_kinase"/>
</dbReference>
<evidence type="ECO:0000313" key="3">
    <source>
        <dbReference type="Proteomes" id="UP001215956"/>
    </source>
</evidence>
<accession>A0ABT5XCN6</accession>
<dbReference type="InterPro" id="IPR036393">
    <property type="entry name" value="AceGlu_kinase-like_sf"/>
</dbReference>
<dbReference type="Gene3D" id="3.40.1160.10">
    <property type="entry name" value="Acetylglutamate kinase-like"/>
    <property type="match status" value="1"/>
</dbReference>
<dbReference type="RefSeq" id="WP_316968131.1">
    <property type="nucleotide sequence ID" value="NZ_JARFPL010000005.1"/>
</dbReference>
<feature type="domain" description="Aspartate/glutamate/uridylate kinase" evidence="1">
    <location>
        <begin position="3"/>
        <end position="78"/>
    </location>
</feature>
<dbReference type="EMBL" id="JARFPL010000005">
    <property type="protein sequence ID" value="MDF0592420.1"/>
    <property type="molecule type" value="Genomic_DNA"/>
</dbReference>
<proteinExistence type="predicted"/>